<dbReference type="Proteomes" id="UP000226420">
    <property type="component" value="Unassembled WGS sequence"/>
</dbReference>
<dbReference type="Pfam" id="PF03797">
    <property type="entry name" value="Autotransporter"/>
    <property type="match status" value="1"/>
</dbReference>
<dbReference type="InterPro" id="IPR024973">
    <property type="entry name" value="ESPR"/>
</dbReference>
<feature type="chain" id="PRO_5042568185" evidence="3">
    <location>
        <begin position="51"/>
        <end position="975"/>
    </location>
</feature>
<dbReference type="RefSeq" id="WP_074820114.1">
    <property type="nucleotide sequence ID" value="NZ_FOLW01000001.1"/>
</dbReference>
<proteinExistence type="predicted"/>
<dbReference type="NCBIfam" id="TIGR01414">
    <property type="entry name" value="autotrans_barl"/>
    <property type="match status" value="1"/>
</dbReference>
<keyword evidence="3" id="KW-0732">Signal</keyword>
<dbReference type="EMBL" id="FOLW01000001">
    <property type="protein sequence ID" value="SFC01982.1"/>
    <property type="molecule type" value="Genomic_DNA"/>
</dbReference>
<dbReference type="InterPro" id="IPR036709">
    <property type="entry name" value="Autotransporte_beta_dom_sf"/>
</dbReference>
<dbReference type="SMART" id="SM00869">
    <property type="entry name" value="Autotransporter"/>
    <property type="match status" value="1"/>
</dbReference>
<dbReference type="PANTHER" id="PTHR12338:SF5">
    <property type="entry name" value="ANTIGEN 43-RELATED"/>
    <property type="match status" value="1"/>
</dbReference>
<evidence type="ECO:0000256" key="1">
    <source>
        <dbReference type="ARBA" id="ARBA00023026"/>
    </source>
</evidence>
<dbReference type="SUPFAM" id="SSF103515">
    <property type="entry name" value="Autotransporter"/>
    <property type="match status" value="1"/>
</dbReference>
<gene>
    <name evidence="5" type="ORF">SAMN02745723_101178</name>
</gene>
<dbReference type="InterPro" id="IPR005546">
    <property type="entry name" value="Autotransporte_beta"/>
</dbReference>
<evidence type="ECO:0000259" key="4">
    <source>
        <dbReference type="PROSITE" id="PS51208"/>
    </source>
</evidence>
<organism evidence="5 6">
    <name type="scientific">Pragia fontium DSM 5563 = ATCC 49100</name>
    <dbReference type="NCBI Taxonomy" id="1122977"/>
    <lineage>
        <taxon>Bacteria</taxon>
        <taxon>Pseudomonadati</taxon>
        <taxon>Pseudomonadota</taxon>
        <taxon>Gammaproteobacteria</taxon>
        <taxon>Enterobacterales</taxon>
        <taxon>Budviciaceae</taxon>
        <taxon>Pragia</taxon>
    </lineage>
</organism>
<dbReference type="Gene3D" id="2.160.20.20">
    <property type="match status" value="1"/>
</dbReference>
<evidence type="ECO:0000313" key="5">
    <source>
        <dbReference type="EMBL" id="SFC01982.1"/>
    </source>
</evidence>
<feature type="signal peptide" evidence="3">
    <location>
        <begin position="1"/>
        <end position="50"/>
    </location>
</feature>
<dbReference type="InterPro" id="IPR043990">
    <property type="entry name" value="AC_1"/>
</dbReference>
<dbReference type="SUPFAM" id="SSF51126">
    <property type="entry name" value="Pectin lyase-like"/>
    <property type="match status" value="1"/>
</dbReference>
<dbReference type="Gene3D" id="2.40.128.130">
    <property type="entry name" value="Autotransporter beta-domain"/>
    <property type="match status" value="1"/>
</dbReference>
<reference evidence="5 6" key="1">
    <citation type="submission" date="2016-10" db="EMBL/GenBank/DDBJ databases">
        <authorList>
            <person name="Varghese N."/>
            <person name="Submissions S."/>
        </authorList>
    </citation>
    <scope>NUCLEOTIDE SEQUENCE [LARGE SCALE GENOMIC DNA]</scope>
    <source>
        <strain evidence="5 6">DSM 5563</strain>
    </source>
</reference>
<accession>A0AAJ4W7Q0</accession>
<evidence type="ECO:0000256" key="3">
    <source>
        <dbReference type="SAM" id="SignalP"/>
    </source>
</evidence>
<protein>
    <submittedName>
        <fullName evidence="5">Autotransporter family porin</fullName>
    </submittedName>
</protein>
<dbReference type="CDD" id="cd00253">
    <property type="entry name" value="PL_Passenger_AT"/>
    <property type="match status" value="1"/>
</dbReference>
<dbReference type="PROSITE" id="PS51208">
    <property type="entry name" value="AUTOTRANSPORTER"/>
    <property type="match status" value="1"/>
</dbReference>
<sequence length="975" mass="101955">MNKIYSLVWNTTLQSWIAVSELTRSGKKSVQSNGMITAALLLMLPFTASAATNTCTGTGPVTVSAGNSCTIESVTVTSSGIASTNSALQASGANTIMNATNVSATSNGSSAGYASAGGAINIIGGLYQSSGTNRHAVVASGDQSQVNVNGAKLIATGASAAGAQAVYAGATVNITNSEIESTGTSAYGVYAVSQGQLNITDSTIKTSGIGLASLYAGSQIVAGNTKIEAQVGAQATTGTTISINGGSMLTNGYGLYASGTNGRVDLSDTSTTQIITMNADGTGAYARSGHIALDNDAIYTLGTAAYGLSADTNGTIHANKSSINTSGVSAYGVYALNGANIDLQQSNISTDCELAHGLVVKNALPMTLTGSKITTHGAEATGFVLMGPNSGNTGATKYQLSLLDDSHIISNNGIGAIIDGEADIDVRNASSLVGVSESGLALDILSNSKLNILFENGSQLNGSVRTAADGTSNVTLLDGSLWMLAGDSNISNLNNSRSSIMFTGLDNTFNTLTVNGDYLSDNGTLRIRTQLSSDDSLTDKVIVNGNTSGHTYLQVNNNGGTGDFTHNDGIQVIQVNGASDGVFSLAERVVAGTNEYLLFQGGKSTANDGNWYLRSEVPAPVIVPPKPTEPEKPETGETEIPGSVVPEKVRPPVRPSSLYRPEIGAYLGNQLAATNMFRHTLHQRLGELDFSEAQRTSEGTPGSVWLRVQRNDFTADTGSKQIDVDTTTDILQLGGDLARWSNGDSRYHLGVMAGIGHAKTDVNSNVLSYKAKGDVDGYSAGLYGTWYQSASQPTGAYIDTWLQFGRYNNSVKGDGLATEEYDSKTFSASVEAGYAFEAARGENYAWFIEPQAQVIYTSFDADKHREKNGTLVTTKDSQDVTTRLGARTYIRPVTQSTVSIQPFVETNWWHQAGDNSIAFNNSTMKLNSAKNVYEAKVGAEVALNKGFGIWGNVGKQFSAGEQRDVSGQIGVKYSW</sequence>
<feature type="domain" description="Autotransporter" evidence="4">
    <location>
        <begin position="697"/>
        <end position="975"/>
    </location>
</feature>
<dbReference type="InterPro" id="IPR006315">
    <property type="entry name" value="OM_autotransptr_brl_dom"/>
</dbReference>
<evidence type="ECO:0000256" key="2">
    <source>
        <dbReference type="SAM" id="MobiDB-lite"/>
    </source>
</evidence>
<feature type="region of interest" description="Disordered" evidence="2">
    <location>
        <begin position="622"/>
        <end position="653"/>
    </location>
</feature>
<evidence type="ECO:0000313" key="6">
    <source>
        <dbReference type="Proteomes" id="UP000226420"/>
    </source>
</evidence>
<dbReference type="Pfam" id="PF13018">
    <property type="entry name" value="ESPR"/>
    <property type="match status" value="1"/>
</dbReference>
<dbReference type="InterPro" id="IPR012332">
    <property type="entry name" value="Autotransporter_pectin_lyase_C"/>
</dbReference>
<dbReference type="PANTHER" id="PTHR12338">
    <property type="entry name" value="AUTOTRANSPORTER"/>
    <property type="match status" value="1"/>
</dbReference>
<name>A0AAJ4W7Q0_9GAMM</name>
<keyword evidence="1" id="KW-0843">Virulence</keyword>
<dbReference type="InterPro" id="IPR011050">
    <property type="entry name" value="Pectin_lyase_fold/virulence"/>
</dbReference>
<dbReference type="GO" id="GO:0019867">
    <property type="term" value="C:outer membrane"/>
    <property type="evidence" value="ECO:0007669"/>
    <property type="project" value="InterPro"/>
</dbReference>
<comment type="caution">
    <text evidence="5">The sequence shown here is derived from an EMBL/GenBank/DDBJ whole genome shotgun (WGS) entry which is preliminary data.</text>
</comment>
<dbReference type="InterPro" id="IPR050909">
    <property type="entry name" value="Bact_Autotransporter_VF"/>
</dbReference>
<dbReference type="AlphaFoldDB" id="A0AAJ4W7Q0"/>
<dbReference type="Pfam" id="PF18883">
    <property type="entry name" value="AC_1"/>
    <property type="match status" value="1"/>
</dbReference>